<proteinExistence type="predicted"/>
<evidence type="ECO:0000313" key="1">
    <source>
        <dbReference type="EMBL" id="TFK31338.1"/>
    </source>
</evidence>
<reference evidence="1 2" key="1">
    <citation type="journal article" date="2019" name="Nat. Ecol. Evol.">
        <title>Megaphylogeny resolves global patterns of mushroom evolution.</title>
        <authorList>
            <person name="Varga T."/>
            <person name="Krizsan K."/>
            <person name="Foldi C."/>
            <person name="Dima B."/>
            <person name="Sanchez-Garcia M."/>
            <person name="Sanchez-Ramirez S."/>
            <person name="Szollosi G.J."/>
            <person name="Szarkandi J.G."/>
            <person name="Papp V."/>
            <person name="Albert L."/>
            <person name="Andreopoulos W."/>
            <person name="Angelini C."/>
            <person name="Antonin V."/>
            <person name="Barry K.W."/>
            <person name="Bougher N.L."/>
            <person name="Buchanan P."/>
            <person name="Buyck B."/>
            <person name="Bense V."/>
            <person name="Catcheside P."/>
            <person name="Chovatia M."/>
            <person name="Cooper J."/>
            <person name="Damon W."/>
            <person name="Desjardin D."/>
            <person name="Finy P."/>
            <person name="Geml J."/>
            <person name="Haridas S."/>
            <person name="Hughes K."/>
            <person name="Justo A."/>
            <person name="Karasinski D."/>
            <person name="Kautmanova I."/>
            <person name="Kiss B."/>
            <person name="Kocsube S."/>
            <person name="Kotiranta H."/>
            <person name="LaButti K.M."/>
            <person name="Lechner B.E."/>
            <person name="Liimatainen K."/>
            <person name="Lipzen A."/>
            <person name="Lukacs Z."/>
            <person name="Mihaltcheva S."/>
            <person name="Morgado L.N."/>
            <person name="Niskanen T."/>
            <person name="Noordeloos M.E."/>
            <person name="Ohm R.A."/>
            <person name="Ortiz-Santana B."/>
            <person name="Ovrebo C."/>
            <person name="Racz N."/>
            <person name="Riley R."/>
            <person name="Savchenko A."/>
            <person name="Shiryaev A."/>
            <person name="Soop K."/>
            <person name="Spirin V."/>
            <person name="Szebenyi C."/>
            <person name="Tomsovsky M."/>
            <person name="Tulloss R.E."/>
            <person name="Uehling J."/>
            <person name="Grigoriev I.V."/>
            <person name="Vagvolgyi C."/>
            <person name="Papp T."/>
            <person name="Martin F.M."/>
            <person name="Miettinen O."/>
            <person name="Hibbett D.S."/>
            <person name="Nagy L.G."/>
        </authorList>
    </citation>
    <scope>NUCLEOTIDE SEQUENCE [LARGE SCALE GENOMIC DNA]</scope>
    <source>
        <strain evidence="1 2">CBS 166.37</strain>
    </source>
</reference>
<gene>
    <name evidence="1" type="ORF">BDQ12DRAFT_671947</name>
</gene>
<dbReference type="STRING" id="68775.A0A5C3LEU3"/>
<evidence type="ECO:0000313" key="2">
    <source>
        <dbReference type="Proteomes" id="UP000308652"/>
    </source>
</evidence>
<accession>A0A5C3LEU3</accession>
<name>A0A5C3LEU3_9AGAR</name>
<dbReference type="EMBL" id="ML213775">
    <property type="protein sequence ID" value="TFK31338.1"/>
    <property type="molecule type" value="Genomic_DNA"/>
</dbReference>
<organism evidence="1 2">
    <name type="scientific">Crucibulum laeve</name>
    <dbReference type="NCBI Taxonomy" id="68775"/>
    <lineage>
        <taxon>Eukaryota</taxon>
        <taxon>Fungi</taxon>
        <taxon>Dikarya</taxon>
        <taxon>Basidiomycota</taxon>
        <taxon>Agaricomycotina</taxon>
        <taxon>Agaricomycetes</taxon>
        <taxon>Agaricomycetidae</taxon>
        <taxon>Agaricales</taxon>
        <taxon>Agaricineae</taxon>
        <taxon>Nidulariaceae</taxon>
        <taxon>Crucibulum</taxon>
    </lineage>
</organism>
<sequence length="536" mass="59293">MFHGLWNLLSHGLKPKKEPTDPAIPPLPATHSAGQLFPGYPMQGYQYPFVFNRPYSSSFSHGFQQNMATSGIQAPQTAFPQYSFLPSPYPMPLMNFGFLYPPSIPLAANSVQPQMSSCPLPLHPVTMVKEEDIQTSGPLHHSQNGLMAMNIVNSSLDRNHQNGKKQNGHGVQMVMVNMKNVRHTHFSLEPIGMVNYGLYGSIMDPMTLILGPQLQTGDSGPGSIPLPNISPILANPKSAQYHVSKSQTHLGMNSALSKGGLGVLHSFGTLQAKLKTGFIIDSKLHGPIYVMLQTPFIDLLIKDGIDDWICNDQDSNSAGQHGFVTDGDHSFFCQGVLLSVLKHSGKSFQSKFLMNVMDFSGSQHGPHAEEYADLMISLIPGFCSLSEAAQKAECNRMISHNTTASEFQKLVHTLWSSFPQIKDQDLFSGIESLHLHAEEMRNRYEAIKAGHFRAGKIQMPHHPKKQNWDENDGQAPDTALALKLKVQDAVDVVNSPAATLTPVALQSYKWDIPNSCFFDHSLELWFCAYLLWTDEE</sequence>
<protein>
    <submittedName>
        <fullName evidence="1">Uncharacterized protein</fullName>
    </submittedName>
</protein>
<dbReference type="Proteomes" id="UP000308652">
    <property type="component" value="Unassembled WGS sequence"/>
</dbReference>
<keyword evidence="2" id="KW-1185">Reference proteome</keyword>
<dbReference type="AlphaFoldDB" id="A0A5C3LEU3"/>